<name>A0A379FNU5_PRORE</name>
<dbReference type="EMBL" id="UGTZ01000001">
    <property type="protein sequence ID" value="SUC30043.1"/>
    <property type="molecule type" value="Genomic_DNA"/>
</dbReference>
<reference evidence="1 2" key="1">
    <citation type="submission" date="2018-06" db="EMBL/GenBank/DDBJ databases">
        <authorList>
            <consortium name="Pathogen Informatics"/>
            <person name="Doyle S."/>
        </authorList>
    </citation>
    <scope>NUCLEOTIDE SEQUENCE [LARGE SCALE GENOMIC DNA]</scope>
    <source>
        <strain evidence="1 2">NCTC11801</strain>
    </source>
</reference>
<evidence type="ECO:0000313" key="2">
    <source>
        <dbReference type="Proteomes" id="UP000254208"/>
    </source>
</evidence>
<accession>A0A379FNU5</accession>
<sequence length="159" mass="17976">MIWKPTELDALQKIAAGGYKQVVAVSCLQDAAIYFDTLKLAASQIIFIYRQPVNAYHFFTLDYSQAADAICQQIATSRSQLVGIFSDDHGDLEHATFVSELQNNLKQQAPNKKFIIIRASNDESYKAAFDFFSEEQIPDLFVAEDIEKASFLTQASFFW</sequence>
<organism evidence="1 2">
    <name type="scientific">Providencia rettgeri</name>
    <dbReference type="NCBI Taxonomy" id="587"/>
    <lineage>
        <taxon>Bacteria</taxon>
        <taxon>Pseudomonadati</taxon>
        <taxon>Pseudomonadota</taxon>
        <taxon>Gammaproteobacteria</taxon>
        <taxon>Enterobacterales</taxon>
        <taxon>Morganellaceae</taxon>
        <taxon>Providencia</taxon>
    </lineage>
</organism>
<protein>
    <submittedName>
        <fullName evidence="1">Uncharacterized protein</fullName>
    </submittedName>
</protein>
<proteinExistence type="predicted"/>
<gene>
    <name evidence="1" type="ORF">NCTC11801_00958</name>
</gene>
<dbReference type="AlphaFoldDB" id="A0A379FNU5"/>
<evidence type="ECO:0000313" key="1">
    <source>
        <dbReference type="EMBL" id="SUC30043.1"/>
    </source>
</evidence>
<dbReference type="Proteomes" id="UP000254208">
    <property type="component" value="Unassembled WGS sequence"/>
</dbReference>